<dbReference type="PANTHER" id="PTHR36971">
    <property type="entry name" value="UNNAMED PRODUCT"/>
    <property type="match status" value="1"/>
</dbReference>
<name>A0A813I3U8_POLGL</name>
<keyword evidence="5" id="KW-1185">Reference proteome</keyword>
<accession>A0A813I3U8</accession>
<dbReference type="Proteomes" id="UP000654075">
    <property type="component" value="Unassembled WGS sequence"/>
</dbReference>
<evidence type="ECO:0000256" key="1">
    <source>
        <dbReference type="SAM" id="MobiDB-lite"/>
    </source>
</evidence>
<comment type="caution">
    <text evidence="3">The sequence shown here is derived from an EMBL/GenBank/DDBJ whole genome shotgun (WGS) entry which is preliminary data.</text>
</comment>
<dbReference type="Proteomes" id="UP000626109">
    <property type="component" value="Unassembled WGS sequence"/>
</dbReference>
<dbReference type="EMBL" id="CAJNNV010030201">
    <property type="protein sequence ID" value="CAE8631761.1"/>
    <property type="molecule type" value="Genomic_DNA"/>
</dbReference>
<evidence type="ECO:0000313" key="3">
    <source>
        <dbReference type="EMBL" id="CAE8645633.1"/>
    </source>
</evidence>
<dbReference type="PANTHER" id="PTHR36971:SF1">
    <property type="entry name" value="METHYLTRANSFERASE DOMAIN-CONTAINING PROTEIN"/>
    <property type="match status" value="1"/>
</dbReference>
<evidence type="ECO:0000313" key="2">
    <source>
        <dbReference type="EMBL" id="CAE8631761.1"/>
    </source>
</evidence>
<dbReference type="EMBL" id="CAJNNW010003671">
    <property type="protein sequence ID" value="CAE8645633.1"/>
    <property type="molecule type" value="Genomic_DNA"/>
</dbReference>
<evidence type="ECO:0000313" key="4">
    <source>
        <dbReference type="Proteomes" id="UP000626109"/>
    </source>
</evidence>
<organism evidence="3 4">
    <name type="scientific">Polarella glacialis</name>
    <name type="common">Dinoflagellate</name>
    <dbReference type="NCBI Taxonomy" id="89957"/>
    <lineage>
        <taxon>Eukaryota</taxon>
        <taxon>Sar</taxon>
        <taxon>Alveolata</taxon>
        <taxon>Dinophyceae</taxon>
        <taxon>Suessiales</taxon>
        <taxon>Suessiaceae</taxon>
        <taxon>Polarella</taxon>
    </lineage>
</organism>
<protein>
    <recommendedName>
        <fullName evidence="6">Methyltransferase domain-containing protein</fullName>
    </recommendedName>
</protein>
<sequence length="303" mass="33118">MALCVAPDKTREEGETETDTRSFPPPPTAAPGTQRTRNNRLIHQRCNGKKNRFQDFAAFLRSRTSPDSGGAEALNAGLGVLDVAGGKGQLALELAVNGICATVLDPALFPLSEFKSKELLTHCCRLAADLRPTPDDTAQRERRRLYGSISVWIHPSILSDAGRAPQIKDLLLAEHAVPLYIHRRLFDESFVGGSCAESARLWSECSVVLGLHPDQATEPIVRHCLAAKKPFAVMPCCVFPNENPHRLTATGKPVRSLDEFIEYLLGLDTSGEMIKEHLDSIPGCNTVLHYRLEHVGKSAHDGA</sequence>
<dbReference type="OrthoDB" id="437665at2759"/>
<evidence type="ECO:0000313" key="5">
    <source>
        <dbReference type="Proteomes" id="UP000654075"/>
    </source>
</evidence>
<gene>
    <name evidence="2" type="ORF">PGLA1383_LOCUS47765</name>
    <name evidence="3" type="ORF">PGLA2088_LOCUS4071</name>
</gene>
<dbReference type="AlphaFoldDB" id="A0A813I3U8"/>
<feature type="region of interest" description="Disordered" evidence="1">
    <location>
        <begin position="1"/>
        <end position="39"/>
    </location>
</feature>
<evidence type="ECO:0008006" key="6">
    <source>
        <dbReference type="Google" id="ProtNLM"/>
    </source>
</evidence>
<proteinExistence type="predicted"/>
<reference evidence="3" key="1">
    <citation type="submission" date="2021-02" db="EMBL/GenBank/DDBJ databases">
        <authorList>
            <person name="Dougan E. K."/>
            <person name="Rhodes N."/>
            <person name="Thang M."/>
            <person name="Chan C."/>
        </authorList>
    </citation>
    <scope>NUCLEOTIDE SEQUENCE</scope>
</reference>